<dbReference type="PANTHER" id="PTHR47249">
    <property type="entry name" value="VACUOLAR PROTEIN 8"/>
    <property type="match status" value="1"/>
</dbReference>
<feature type="repeat" description="ARM" evidence="10">
    <location>
        <begin position="200"/>
        <end position="240"/>
    </location>
</feature>
<dbReference type="FunFam" id="1.25.10.10:FF:000131">
    <property type="entry name" value="Vacuolar protein 8"/>
    <property type="match status" value="1"/>
</dbReference>
<feature type="region of interest" description="Disordered" evidence="11">
    <location>
        <begin position="561"/>
        <end position="611"/>
    </location>
</feature>
<dbReference type="GO" id="GO:0000329">
    <property type="term" value="C:fungal-type vacuole membrane"/>
    <property type="evidence" value="ECO:0007669"/>
    <property type="project" value="TreeGrafter"/>
</dbReference>
<evidence type="ECO:0000256" key="11">
    <source>
        <dbReference type="SAM" id="MobiDB-lite"/>
    </source>
</evidence>
<dbReference type="FunFam" id="1.25.10.10:FF:000128">
    <property type="entry name" value="Vacuolar protein-like protein 8"/>
    <property type="match status" value="1"/>
</dbReference>
<proteinExistence type="inferred from homology"/>
<dbReference type="AlphaFoldDB" id="A0A0F7STC1"/>
<evidence type="ECO:0000256" key="10">
    <source>
        <dbReference type="PROSITE-ProRule" id="PRU00259"/>
    </source>
</evidence>
<dbReference type="SMART" id="SM00185">
    <property type="entry name" value="ARM"/>
    <property type="match status" value="9"/>
</dbReference>
<dbReference type="Gene3D" id="1.25.10.10">
    <property type="entry name" value="Leucine-rich Repeat Variant"/>
    <property type="match status" value="3"/>
</dbReference>
<evidence type="ECO:0000256" key="8">
    <source>
        <dbReference type="ARBA" id="ARBA00024821"/>
    </source>
</evidence>
<dbReference type="EMBL" id="LN483157">
    <property type="protein sequence ID" value="CED83864.1"/>
    <property type="molecule type" value="Genomic_DNA"/>
</dbReference>
<feature type="repeat" description="ARM" evidence="10">
    <location>
        <begin position="159"/>
        <end position="201"/>
    </location>
</feature>
<comment type="similarity">
    <text evidence="2">Belongs to the beta-catenin family.</text>
</comment>
<comment type="subcellular location">
    <subcellularLocation>
        <location evidence="1">Vacuole membrane</location>
        <topology evidence="1">Lipid-anchor</topology>
    </subcellularLocation>
</comment>
<evidence type="ECO:0000256" key="2">
    <source>
        <dbReference type="ARBA" id="ARBA00005462"/>
    </source>
</evidence>
<sequence length="611" mass="65115">MGQSCCGCGSSRRSNASEPLLLENEREAVADLLQYLESSPLAALTTLSFSDNVDLQRSAALAFAEITEKEVREVGRDTLDPVLFLLGSHDNEVQRAASAALGNLAVNPENKTLIVRLGGLDPLIRQMLSPNVEVQCNAVGCITNLATHDENKSKIAKSGALVPLTRLARSKDMRVQRNATGALLNMTHSDENRQQLVGAGAIPVLVGLLNSEDTDVQYYCTTALSNIAVDGANRKKLAQSEPKLVQSLVTLMDSPSLKVQCQAALALRNLASDEKYQTEIVKSEGLPPLLRLLHSTYLPLILSAAACVRNVSIHPSNESPIIDSGFLQPLIDLLSFEENEEVQCHAISTLRNLAASSEKNKGAIVEAGAVERIKELVLAVPLNVQSEMTACVAVLALSDELKPQLLELGICEVLIPLTNSPSVEVQGNSAAAIGNLSSKAADDYDAFNKVWNKPEGGLHTYLVRFLGSTDQTFQHIAVWTLVQLLESEDEVLYKNIKTSAFLLPSIRQLAEARSSTPHGSPTAGGTDGGKRVGSDASISDQEMENGADEIAGLSRRILDLTDDGDELGSDRKDAGGAGESPVEGGDQNGLGLNGVDSGALRYGVVERDGEP</sequence>
<dbReference type="GO" id="GO:0043495">
    <property type="term" value="F:protein-membrane adaptor activity"/>
    <property type="evidence" value="ECO:0007669"/>
    <property type="project" value="InterPro"/>
</dbReference>
<name>A0A0F7STC1_PHARH</name>
<comment type="function">
    <text evidence="8">Functions in both vacuole inheritance and protein targeting from the cytoplasm to vacuole.</text>
</comment>
<dbReference type="InterPro" id="IPR000225">
    <property type="entry name" value="Armadillo"/>
</dbReference>
<feature type="repeat" description="ARM" evidence="10">
    <location>
        <begin position="118"/>
        <end position="160"/>
    </location>
</feature>
<evidence type="ECO:0000313" key="12">
    <source>
        <dbReference type="EMBL" id="CED83864.1"/>
    </source>
</evidence>
<feature type="repeat" description="ARM" evidence="10">
    <location>
        <begin position="284"/>
        <end position="326"/>
    </location>
</feature>
<accession>A0A0F7STC1</accession>
<dbReference type="GO" id="GO:0000045">
    <property type="term" value="P:autophagosome assembly"/>
    <property type="evidence" value="ECO:0007669"/>
    <property type="project" value="TreeGrafter"/>
</dbReference>
<dbReference type="InterPro" id="IPR045156">
    <property type="entry name" value="Vac8"/>
</dbReference>
<dbReference type="FunFam" id="1.25.10.10:FF:000236">
    <property type="entry name" value="Vacuolar protein 8, variant"/>
    <property type="match status" value="1"/>
</dbReference>
<dbReference type="GO" id="GO:0071562">
    <property type="term" value="P:nucleus-vacuole junction assembly"/>
    <property type="evidence" value="ECO:0007669"/>
    <property type="project" value="InterPro"/>
</dbReference>
<dbReference type="SUPFAM" id="SSF48371">
    <property type="entry name" value="ARM repeat"/>
    <property type="match status" value="2"/>
</dbReference>
<reference evidence="12" key="1">
    <citation type="submission" date="2014-08" db="EMBL/GenBank/DDBJ databases">
        <authorList>
            <person name="Sharma Rahul"/>
            <person name="Thines Marco"/>
        </authorList>
    </citation>
    <scope>NUCLEOTIDE SEQUENCE</scope>
</reference>
<feature type="region of interest" description="Disordered" evidence="11">
    <location>
        <begin position="512"/>
        <end position="543"/>
    </location>
</feature>
<evidence type="ECO:0000256" key="4">
    <source>
        <dbReference type="ARBA" id="ARBA00022707"/>
    </source>
</evidence>
<feature type="repeat" description="ARM" evidence="10">
    <location>
        <begin position="77"/>
        <end position="119"/>
    </location>
</feature>
<dbReference type="PANTHER" id="PTHR47249:SF1">
    <property type="entry name" value="VACUOLAR PROTEIN 8"/>
    <property type="match status" value="1"/>
</dbReference>
<dbReference type="InterPro" id="IPR011989">
    <property type="entry name" value="ARM-like"/>
</dbReference>
<evidence type="ECO:0000256" key="1">
    <source>
        <dbReference type="ARBA" id="ARBA00004592"/>
    </source>
</evidence>
<evidence type="ECO:0000256" key="6">
    <source>
        <dbReference type="ARBA" id="ARBA00023136"/>
    </source>
</evidence>
<dbReference type="InterPro" id="IPR016024">
    <property type="entry name" value="ARM-type_fold"/>
</dbReference>
<evidence type="ECO:0000256" key="9">
    <source>
        <dbReference type="ARBA" id="ARBA00026209"/>
    </source>
</evidence>
<protein>
    <recommendedName>
        <fullName evidence="9">Vacuolar protein 8</fullName>
    </recommendedName>
</protein>
<evidence type="ECO:0000256" key="7">
    <source>
        <dbReference type="ARBA" id="ARBA00023288"/>
    </source>
</evidence>
<keyword evidence="5" id="KW-0677">Repeat</keyword>
<keyword evidence="4" id="KW-0519">Myristate</keyword>
<dbReference type="PROSITE" id="PS50176">
    <property type="entry name" value="ARM_REPEAT"/>
    <property type="match status" value="7"/>
</dbReference>
<feature type="repeat" description="ARM" evidence="10">
    <location>
        <begin position="325"/>
        <end position="368"/>
    </location>
</feature>
<evidence type="ECO:0000256" key="5">
    <source>
        <dbReference type="ARBA" id="ARBA00022737"/>
    </source>
</evidence>
<keyword evidence="6" id="KW-0472">Membrane</keyword>
<keyword evidence="3" id="KW-0926">Vacuole</keyword>
<evidence type="ECO:0000256" key="3">
    <source>
        <dbReference type="ARBA" id="ARBA00022554"/>
    </source>
</evidence>
<organism evidence="12">
    <name type="scientific">Phaffia rhodozyma</name>
    <name type="common">Yeast</name>
    <name type="synonym">Xanthophyllomyces dendrorhous</name>
    <dbReference type="NCBI Taxonomy" id="264483"/>
    <lineage>
        <taxon>Eukaryota</taxon>
        <taxon>Fungi</taxon>
        <taxon>Dikarya</taxon>
        <taxon>Basidiomycota</taxon>
        <taxon>Agaricomycotina</taxon>
        <taxon>Tremellomycetes</taxon>
        <taxon>Cystofilobasidiales</taxon>
        <taxon>Mrakiaceae</taxon>
        <taxon>Phaffia</taxon>
    </lineage>
</organism>
<dbReference type="Pfam" id="PF00514">
    <property type="entry name" value="Arm"/>
    <property type="match status" value="6"/>
</dbReference>
<keyword evidence="7" id="KW-0449">Lipoprotein</keyword>
<feature type="repeat" description="ARM" evidence="10">
    <location>
        <begin position="243"/>
        <end position="285"/>
    </location>
</feature>